<protein>
    <submittedName>
        <fullName evidence="2">Uncharacterized protein</fullName>
    </submittedName>
</protein>
<evidence type="ECO:0000256" key="1">
    <source>
        <dbReference type="SAM" id="MobiDB-lite"/>
    </source>
</evidence>
<accession>A0A2K0TK06</accession>
<feature type="compositionally biased region" description="Low complexity" evidence="1">
    <location>
        <begin position="272"/>
        <end position="281"/>
    </location>
</feature>
<organism evidence="2 3">
    <name type="scientific">Trichoderma gamsii</name>
    <dbReference type="NCBI Taxonomy" id="398673"/>
    <lineage>
        <taxon>Eukaryota</taxon>
        <taxon>Fungi</taxon>
        <taxon>Dikarya</taxon>
        <taxon>Ascomycota</taxon>
        <taxon>Pezizomycotina</taxon>
        <taxon>Sordariomycetes</taxon>
        <taxon>Hypocreomycetidae</taxon>
        <taxon>Hypocreales</taxon>
        <taxon>Hypocreaceae</taxon>
        <taxon>Trichoderma</taxon>
    </lineage>
</organism>
<dbReference type="EMBL" id="MTYH01000023">
    <property type="protein sequence ID" value="PNP45860.1"/>
    <property type="molecule type" value="Genomic_DNA"/>
</dbReference>
<evidence type="ECO:0000313" key="3">
    <source>
        <dbReference type="Proteomes" id="UP000236546"/>
    </source>
</evidence>
<evidence type="ECO:0000313" key="2">
    <source>
        <dbReference type="EMBL" id="PNP45860.1"/>
    </source>
</evidence>
<reference evidence="2 3" key="1">
    <citation type="submission" date="2017-02" db="EMBL/GenBank/DDBJ databases">
        <title>Genomes of Trichoderma spp. with biocontrol activity.</title>
        <authorList>
            <person name="Gardiner D."/>
            <person name="Kazan K."/>
            <person name="Vos C."/>
            <person name="Harvey P."/>
        </authorList>
    </citation>
    <scope>NUCLEOTIDE SEQUENCE [LARGE SCALE GENOMIC DNA]</scope>
    <source>
        <strain evidence="2 3">A5MH</strain>
    </source>
</reference>
<feature type="compositionally biased region" description="Basic and acidic residues" evidence="1">
    <location>
        <begin position="155"/>
        <end position="168"/>
    </location>
</feature>
<feature type="compositionally biased region" description="Polar residues" evidence="1">
    <location>
        <begin position="251"/>
        <end position="262"/>
    </location>
</feature>
<proteinExistence type="predicted"/>
<dbReference type="AlphaFoldDB" id="A0A2K0TK06"/>
<name>A0A2K0TK06_9HYPO</name>
<dbReference type="Proteomes" id="UP000236546">
    <property type="component" value="Unassembled WGS sequence"/>
</dbReference>
<dbReference type="OrthoDB" id="5374569at2759"/>
<feature type="compositionally biased region" description="Low complexity" evidence="1">
    <location>
        <begin position="200"/>
        <end position="218"/>
    </location>
</feature>
<feature type="region of interest" description="Disordered" evidence="1">
    <location>
        <begin position="1"/>
        <end position="84"/>
    </location>
</feature>
<comment type="caution">
    <text evidence="2">The sequence shown here is derived from an EMBL/GenBank/DDBJ whole genome shotgun (WGS) entry which is preliminary data.</text>
</comment>
<gene>
    <name evidence="2" type="ORF">TGAMA5MH_02600</name>
</gene>
<sequence>MARKLPWKRTCESSPSDTRRKPAAQSPRAFFSASKSTAQDDNRDILRTPVSRRYAQRVLDSDPIRSPSTSPPPERPHEQFMVPGPFNDDRYRMVDDEFLHIAQRFTAHLHRAEYDRLKTLAKAQNAATIREIERPVVVDAVPTARARQRSVLAQRDMKQRKTLEGDGEARDDENVPSLARTNLRGLMEAPRREGRIIMPSTSASSSSSRTRAAAGYSSKSSPQGDRRSRARSPPALISSSTKRIKFEQPSHTRPATTSSRTVVPNPHIGNQATSSSATETAHTNISHSDRNNNDRQSTTVHSLDDEFDDDLFGLHERRMNRKKTREQFKRPDVKREVKGESRTIDFGSIPSFF</sequence>
<feature type="region of interest" description="Disordered" evidence="1">
    <location>
        <begin position="149"/>
        <end position="304"/>
    </location>
</feature>